<dbReference type="GO" id="GO:0005524">
    <property type="term" value="F:ATP binding"/>
    <property type="evidence" value="ECO:0007669"/>
    <property type="project" value="InterPro"/>
</dbReference>
<dbReference type="OrthoDB" id="6268740at2759"/>
<dbReference type="Pfam" id="PF00270">
    <property type="entry name" value="DEAD"/>
    <property type="match status" value="1"/>
</dbReference>
<sequence length="107" mass="12598">MRTFILDEADEMLNQGLRHQLEDIYRQLPGARPLAERDDLGNDIDPHPWISYQKQLQVILVSATLPQSCLGLMHQFMHDPIRIFVPRYRDARSFSHEILLLTKLYLI</sequence>
<evidence type="ECO:0000313" key="2">
    <source>
        <dbReference type="EMBL" id="VEL44167.1"/>
    </source>
</evidence>
<dbReference type="SUPFAM" id="SSF52540">
    <property type="entry name" value="P-loop containing nucleoside triphosphate hydrolases"/>
    <property type="match status" value="1"/>
</dbReference>
<name>A0A448XSV0_9PLAT</name>
<dbReference type="InterPro" id="IPR027417">
    <property type="entry name" value="P-loop_NTPase"/>
</dbReference>
<dbReference type="InterPro" id="IPR011545">
    <property type="entry name" value="DEAD/DEAH_box_helicase_dom"/>
</dbReference>
<reference evidence="2" key="1">
    <citation type="submission" date="2018-11" db="EMBL/GenBank/DDBJ databases">
        <authorList>
            <consortium name="Pathogen Informatics"/>
        </authorList>
    </citation>
    <scope>NUCLEOTIDE SEQUENCE</scope>
</reference>
<protein>
    <recommendedName>
        <fullName evidence="1">Helicase ATP-binding domain-containing protein</fullName>
    </recommendedName>
</protein>
<evidence type="ECO:0000259" key="1">
    <source>
        <dbReference type="PROSITE" id="PS51192"/>
    </source>
</evidence>
<accession>A0A448XSV0</accession>
<gene>
    <name evidence="2" type="ORF">PXEA_LOCUS37607</name>
</gene>
<evidence type="ECO:0000313" key="3">
    <source>
        <dbReference type="Proteomes" id="UP000784294"/>
    </source>
</evidence>
<dbReference type="InterPro" id="IPR014001">
    <property type="entry name" value="Helicase_ATP-bd"/>
</dbReference>
<dbReference type="EMBL" id="CAAALY010291012">
    <property type="protein sequence ID" value="VEL44167.1"/>
    <property type="molecule type" value="Genomic_DNA"/>
</dbReference>
<dbReference type="Gene3D" id="3.40.50.300">
    <property type="entry name" value="P-loop containing nucleotide triphosphate hydrolases"/>
    <property type="match status" value="1"/>
</dbReference>
<dbReference type="GO" id="GO:0003676">
    <property type="term" value="F:nucleic acid binding"/>
    <property type="evidence" value="ECO:0007669"/>
    <property type="project" value="InterPro"/>
</dbReference>
<proteinExistence type="predicted"/>
<comment type="caution">
    <text evidence="2">The sequence shown here is derived from an EMBL/GenBank/DDBJ whole genome shotgun (WGS) entry which is preliminary data.</text>
</comment>
<dbReference type="InterPro" id="IPR000629">
    <property type="entry name" value="RNA-helicase_DEAD-box_CS"/>
</dbReference>
<dbReference type="Proteomes" id="UP000784294">
    <property type="component" value="Unassembled WGS sequence"/>
</dbReference>
<dbReference type="AlphaFoldDB" id="A0A448XSV0"/>
<organism evidence="2 3">
    <name type="scientific">Protopolystoma xenopodis</name>
    <dbReference type="NCBI Taxonomy" id="117903"/>
    <lineage>
        <taxon>Eukaryota</taxon>
        <taxon>Metazoa</taxon>
        <taxon>Spiralia</taxon>
        <taxon>Lophotrochozoa</taxon>
        <taxon>Platyhelminthes</taxon>
        <taxon>Monogenea</taxon>
        <taxon>Polyopisthocotylea</taxon>
        <taxon>Polystomatidea</taxon>
        <taxon>Polystomatidae</taxon>
        <taxon>Protopolystoma</taxon>
    </lineage>
</organism>
<dbReference type="PROSITE" id="PS00039">
    <property type="entry name" value="DEAD_ATP_HELICASE"/>
    <property type="match status" value="1"/>
</dbReference>
<dbReference type="PROSITE" id="PS51192">
    <property type="entry name" value="HELICASE_ATP_BIND_1"/>
    <property type="match status" value="1"/>
</dbReference>
<feature type="domain" description="Helicase ATP-binding" evidence="1">
    <location>
        <begin position="1"/>
        <end position="83"/>
    </location>
</feature>
<keyword evidence="3" id="KW-1185">Reference proteome</keyword>